<organism evidence="3 4">
    <name type="scientific">Phytophthora nicotianae P10297</name>
    <dbReference type="NCBI Taxonomy" id="1317064"/>
    <lineage>
        <taxon>Eukaryota</taxon>
        <taxon>Sar</taxon>
        <taxon>Stramenopiles</taxon>
        <taxon>Oomycota</taxon>
        <taxon>Peronosporomycetes</taxon>
        <taxon>Peronosporales</taxon>
        <taxon>Peronosporaceae</taxon>
        <taxon>Phytophthora</taxon>
    </lineage>
</organism>
<name>W2Y9U0_PHYNI</name>
<feature type="region of interest" description="Disordered" evidence="1">
    <location>
        <begin position="203"/>
        <end position="270"/>
    </location>
</feature>
<dbReference type="Pfam" id="PF24626">
    <property type="entry name" value="SH3_Tf2-1"/>
    <property type="match status" value="1"/>
</dbReference>
<feature type="compositionally biased region" description="Basic and acidic residues" evidence="1">
    <location>
        <begin position="162"/>
        <end position="172"/>
    </location>
</feature>
<comment type="caution">
    <text evidence="3">The sequence shown here is derived from an EMBL/GenBank/DDBJ whole genome shotgun (WGS) entry which is preliminary data.</text>
</comment>
<gene>
    <name evidence="3" type="ORF">F442_20107</name>
</gene>
<dbReference type="EMBL" id="ANIY01004195">
    <property type="protein sequence ID" value="ETP30984.1"/>
    <property type="molecule type" value="Genomic_DNA"/>
</dbReference>
<dbReference type="OrthoDB" id="116372at2759"/>
<evidence type="ECO:0000259" key="2">
    <source>
        <dbReference type="Pfam" id="PF24626"/>
    </source>
</evidence>
<evidence type="ECO:0000313" key="3">
    <source>
        <dbReference type="EMBL" id="ETP30984.1"/>
    </source>
</evidence>
<dbReference type="Proteomes" id="UP000018948">
    <property type="component" value="Unassembled WGS sequence"/>
</dbReference>
<feature type="non-terminal residue" evidence="3">
    <location>
        <position position="1"/>
    </location>
</feature>
<evidence type="ECO:0000313" key="4">
    <source>
        <dbReference type="Proteomes" id="UP000018948"/>
    </source>
</evidence>
<evidence type="ECO:0000256" key="1">
    <source>
        <dbReference type="SAM" id="MobiDB-lite"/>
    </source>
</evidence>
<dbReference type="InterPro" id="IPR056924">
    <property type="entry name" value="SH3_Tf2-1"/>
</dbReference>
<reference evidence="3 4" key="1">
    <citation type="submission" date="2013-11" db="EMBL/GenBank/DDBJ databases">
        <title>The Genome Sequence of Phytophthora parasitica P10297.</title>
        <authorList>
            <consortium name="The Broad Institute Genomics Platform"/>
            <person name="Russ C."/>
            <person name="Tyler B."/>
            <person name="Panabieres F."/>
            <person name="Shan W."/>
            <person name="Tripathy S."/>
            <person name="Grunwald N."/>
            <person name="Machado M."/>
            <person name="Johnson C.S."/>
            <person name="Walker B."/>
            <person name="Young S.K."/>
            <person name="Zeng Q."/>
            <person name="Gargeya S."/>
            <person name="Fitzgerald M."/>
            <person name="Haas B."/>
            <person name="Abouelleil A."/>
            <person name="Allen A.W."/>
            <person name="Alvarado L."/>
            <person name="Arachchi H.M."/>
            <person name="Berlin A.M."/>
            <person name="Chapman S.B."/>
            <person name="Gainer-Dewar J."/>
            <person name="Goldberg J."/>
            <person name="Griggs A."/>
            <person name="Gujja S."/>
            <person name="Hansen M."/>
            <person name="Howarth C."/>
            <person name="Imamovic A."/>
            <person name="Ireland A."/>
            <person name="Larimer J."/>
            <person name="McCowan C."/>
            <person name="Murphy C."/>
            <person name="Pearson M."/>
            <person name="Poon T.W."/>
            <person name="Priest M."/>
            <person name="Roberts A."/>
            <person name="Saif S."/>
            <person name="Shea T."/>
            <person name="Sisk P."/>
            <person name="Sykes S."/>
            <person name="Wortman J."/>
            <person name="Nusbaum C."/>
            <person name="Birren B."/>
        </authorList>
    </citation>
    <scope>NUCLEOTIDE SEQUENCE [LARGE SCALE GENOMIC DNA]</scope>
    <source>
        <strain evidence="3 4">P10297</strain>
    </source>
</reference>
<accession>W2Y9U0</accession>
<feature type="region of interest" description="Disordered" evidence="1">
    <location>
        <begin position="162"/>
        <end position="189"/>
    </location>
</feature>
<feature type="domain" description="Tf2-1-like SH3-like" evidence="2">
    <location>
        <begin position="109"/>
        <end position="159"/>
    </location>
</feature>
<dbReference type="AlphaFoldDB" id="W2Y9U0"/>
<protein>
    <recommendedName>
        <fullName evidence="2">Tf2-1-like SH3-like domain-containing protein</fullName>
    </recommendedName>
</protein>
<proteinExistence type="predicted"/>
<sequence length="270" mass="29461">SRRIVAEPRYAASPLVEWAERTLIDPAAEGRATVIANFAPNASARAADHSAVSEFVLQRQSISRFVRDALQSAVDKQKENADKRGRKNLSTFHTVARVLLSTEGIRSSAVAVLGANKLAPRFIGPFKITKVLGDAYTLDIPSSLRLHPTFYVGRLKRYHPAEIPDPERRATSAEHASNGPHVEPGAPSIHRTQAPAVAGEVFPDVHHESGPPAPGWTDEFAPQSVPPAKQRFQPGQHQPERPAPDSQQGRRLPRQPAPLQPSIDATALRR</sequence>